<keyword evidence="2" id="KW-1185">Reference proteome</keyword>
<evidence type="ECO:0000313" key="2">
    <source>
        <dbReference type="Proteomes" id="UP000595894"/>
    </source>
</evidence>
<reference evidence="2" key="1">
    <citation type="submission" date="2020-09" db="EMBL/GenBank/DDBJ databases">
        <title>Sphingomonas sp., a new species isolated from pork steak.</title>
        <authorList>
            <person name="Heidler von Heilborn D."/>
        </authorList>
    </citation>
    <scope>NUCLEOTIDE SEQUENCE [LARGE SCALE GENOMIC DNA]</scope>
</reference>
<evidence type="ECO:0000313" key="1">
    <source>
        <dbReference type="EMBL" id="QQV78933.1"/>
    </source>
</evidence>
<protein>
    <submittedName>
        <fullName evidence="1">Uncharacterized protein</fullName>
    </submittedName>
</protein>
<gene>
    <name evidence="1" type="ORF">H5J25_09015</name>
</gene>
<dbReference type="KEGG" id="sari:H5J25_09015"/>
<dbReference type="EMBL" id="CP061035">
    <property type="protein sequence ID" value="QQV78933.1"/>
    <property type="molecule type" value="Genomic_DNA"/>
</dbReference>
<accession>A0A974NY01</accession>
<sequence length="117" mass="12208">MACLAILALGACGERGEGTPDRRDDQPAERIVCAHPGAPLTRDCTVERSRGEGGVILTIRHPDGAFRRLLVGGDGRAVTAADGAQQASARIVDGGETEITLAGDRYRLPATVEDTTP</sequence>
<proteinExistence type="predicted"/>
<dbReference type="AlphaFoldDB" id="A0A974NY01"/>
<name>A0A974NY01_9SPHN</name>
<dbReference type="Proteomes" id="UP000595894">
    <property type="component" value="Chromosome"/>
</dbReference>
<organism evidence="1 2">
    <name type="scientific">Sphingomonas aliaeris</name>
    <dbReference type="NCBI Taxonomy" id="2759526"/>
    <lineage>
        <taxon>Bacteria</taxon>
        <taxon>Pseudomonadati</taxon>
        <taxon>Pseudomonadota</taxon>
        <taxon>Alphaproteobacteria</taxon>
        <taxon>Sphingomonadales</taxon>
        <taxon>Sphingomonadaceae</taxon>
        <taxon>Sphingomonas</taxon>
    </lineage>
</organism>